<reference evidence="1" key="2">
    <citation type="journal article" date="2015" name="Data Brief">
        <title>Shoot transcriptome of the giant reed, Arundo donax.</title>
        <authorList>
            <person name="Barrero R.A."/>
            <person name="Guerrero F.D."/>
            <person name="Moolhuijzen P."/>
            <person name="Goolsby J.A."/>
            <person name="Tidwell J."/>
            <person name="Bellgard S.E."/>
            <person name="Bellgard M.I."/>
        </authorList>
    </citation>
    <scope>NUCLEOTIDE SEQUENCE</scope>
    <source>
        <tissue evidence="1">Shoot tissue taken approximately 20 cm above the soil surface</tissue>
    </source>
</reference>
<protein>
    <submittedName>
        <fullName evidence="1">Uncharacterized protein</fullName>
    </submittedName>
</protein>
<dbReference type="EMBL" id="GBRH01240761">
    <property type="protein sequence ID" value="JAD57134.1"/>
    <property type="molecule type" value="Transcribed_RNA"/>
</dbReference>
<dbReference type="AlphaFoldDB" id="A0A0A9AZK4"/>
<evidence type="ECO:0000313" key="1">
    <source>
        <dbReference type="EMBL" id="JAD57134.1"/>
    </source>
</evidence>
<organism evidence="1">
    <name type="scientific">Arundo donax</name>
    <name type="common">Giant reed</name>
    <name type="synonym">Donax arundinaceus</name>
    <dbReference type="NCBI Taxonomy" id="35708"/>
    <lineage>
        <taxon>Eukaryota</taxon>
        <taxon>Viridiplantae</taxon>
        <taxon>Streptophyta</taxon>
        <taxon>Embryophyta</taxon>
        <taxon>Tracheophyta</taxon>
        <taxon>Spermatophyta</taxon>
        <taxon>Magnoliopsida</taxon>
        <taxon>Liliopsida</taxon>
        <taxon>Poales</taxon>
        <taxon>Poaceae</taxon>
        <taxon>PACMAD clade</taxon>
        <taxon>Arundinoideae</taxon>
        <taxon>Arundineae</taxon>
        <taxon>Arundo</taxon>
    </lineage>
</organism>
<reference evidence="1" key="1">
    <citation type="submission" date="2014-09" db="EMBL/GenBank/DDBJ databases">
        <authorList>
            <person name="Magalhaes I.L.F."/>
            <person name="Oliveira U."/>
            <person name="Santos F.R."/>
            <person name="Vidigal T.H.D.A."/>
            <person name="Brescovit A.D."/>
            <person name="Santos A.J."/>
        </authorList>
    </citation>
    <scope>NUCLEOTIDE SEQUENCE</scope>
    <source>
        <tissue evidence="1">Shoot tissue taken approximately 20 cm above the soil surface</tissue>
    </source>
</reference>
<accession>A0A0A9AZK4</accession>
<proteinExistence type="predicted"/>
<name>A0A0A9AZK4_ARUDO</name>
<sequence length="27" mass="2972">MASSKGFLLLTTFMPGTLPIFRTTAIR</sequence>